<dbReference type="RefSeq" id="XP_060326319.1">
    <property type="nucleotide sequence ID" value="XM_060466738.1"/>
</dbReference>
<sequence>YDHHMPDASEWHPHASKTMFMLDLLDNLPRLRLSDDHLKAILWVMRECGTPNVPAFSALRKMQSSLARTVNLTPKHHTSSLGNHFYMNHPSQLFALDWSNPFVRKYIWPYPEIGGAICETWQAAKWLEEIELEELSPMWANWESVIDRHRHFYVRELAQTSDSSYVVLLRWVTVASVVHVDILNVKHQDGIFSVCAGPSKRILATCLVRICHRFSMGMYSNLLPAYSQDFSAPNPLREQAKGRPMFRLRVIPWSDDVSGNVSKQYNAHTNIYMTNANLPHSKLSQEYFIRFCSTSSNASSSEQFTALKEDLYVPP</sequence>
<dbReference type="Proteomes" id="UP001175211">
    <property type="component" value="Unassembled WGS sequence"/>
</dbReference>
<feature type="non-terminal residue" evidence="1">
    <location>
        <position position="315"/>
    </location>
</feature>
<accession>A0AA39MVT2</accession>
<protein>
    <submittedName>
        <fullName evidence="1">Uncharacterized protein</fullName>
    </submittedName>
</protein>
<organism evidence="1 2">
    <name type="scientific">Armillaria tabescens</name>
    <name type="common">Ringless honey mushroom</name>
    <name type="synonym">Agaricus tabescens</name>
    <dbReference type="NCBI Taxonomy" id="1929756"/>
    <lineage>
        <taxon>Eukaryota</taxon>
        <taxon>Fungi</taxon>
        <taxon>Dikarya</taxon>
        <taxon>Basidiomycota</taxon>
        <taxon>Agaricomycotina</taxon>
        <taxon>Agaricomycetes</taxon>
        <taxon>Agaricomycetidae</taxon>
        <taxon>Agaricales</taxon>
        <taxon>Marasmiineae</taxon>
        <taxon>Physalacriaceae</taxon>
        <taxon>Desarmillaria</taxon>
    </lineage>
</organism>
<dbReference type="AlphaFoldDB" id="A0AA39MVT2"/>
<evidence type="ECO:0000313" key="2">
    <source>
        <dbReference type="Proteomes" id="UP001175211"/>
    </source>
</evidence>
<dbReference type="GeneID" id="85350286"/>
<gene>
    <name evidence="1" type="ORF">EV420DRAFT_1252490</name>
</gene>
<feature type="non-terminal residue" evidence="1">
    <location>
        <position position="1"/>
    </location>
</feature>
<keyword evidence="2" id="KW-1185">Reference proteome</keyword>
<proteinExistence type="predicted"/>
<reference evidence="1" key="1">
    <citation type="submission" date="2023-06" db="EMBL/GenBank/DDBJ databases">
        <authorList>
            <consortium name="Lawrence Berkeley National Laboratory"/>
            <person name="Ahrendt S."/>
            <person name="Sahu N."/>
            <person name="Indic B."/>
            <person name="Wong-Bajracharya J."/>
            <person name="Merenyi Z."/>
            <person name="Ke H.-M."/>
            <person name="Monk M."/>
            <person name="Kocsube S."/>
            <person name="Drula E."/>
            <person name="Lipzen A."/>
            <person name="Balint B."/>
            <person name="Henrissat B."/>
            <person name="Andreopoulos B."/>
            <person name="Martin F.M."/>
            <person name="Harder C.B."/>
            <person name="Rigling D."/>
            <person name="Ford K.L."/>
            <person name="Foster G.D."/>
            <person name="Pangilinan J."/>
            <person name="Papanicolaou A."/>
            <person name="Barry K."/>
            <person name="LaButti K."/>
            <person name="Viragh M."/>
            <person name="Koriabine M."/>
            <person name="Yan M."/>
            <person name="Riley R."/>
            <person name="Champramary S."/>
            <person name="Plett K.L."/>
            <person name="Tsai I.J."/>
            <person name="Slot J."/>
            <person name="Sipos G."/>
            <person name="Plett J."/>
            <person name="Nagy L.G."/>
            <person name="Grigoriev I.V."/>
        </authorList>
    </citation>
    <scope>NUCLEOTIDE SEQUENCE</scope>
    <source>
        <strain evidence="1">CCBAS 213</strain>
    </source>
</reference>
<comment type="caution">
    <text evidence="1">The sequence shown here is derived from an EMBL/GenBank/DDBJ whole genome shotgun (WGS) entry which is preliminary data.</text>
</comment>
<dbReference type="EMBL" id="JAUEPS010000043">
    <property type="protein sequence ID" value="KAK0447904.1"/>
    <property type="molecule type" value="Genomic_DNA"/>
</dbReference>
<name>A0AA39MVT2_ARMTA</name>
<evidence type="ECO:0000313" key="1">
    <source>
        <dbReference type="EMBL" id="KAK0447904.1"/>
    </source>
</evidence>